<dbReference type="InterPro" id="IPR036291">
    <property type="entry name" value="NAD(P)-bd_dom_sf"/>
</dbReference>
<dbReference type="Pfam" id="PF13561">
    <property type="entry name" value="adh_short_C2"/>
    <property type="match status" value="1"/>
</dbReference>
<keyword evidence="1" id="KW-0813">Transport</keyword>
<comment type="subunit">
    <text evidence="1">Component of the nuclear pore complex (NPC).</text>
</comment>
<comment type="function">
    <text evidence="1">Functions as a component of the nuclear pore complex (NPC).</text>
</comment>
<keyword evidence="1" id="KW-0811">Translocation</keyword>
<keyword evidence="1" id="KW-0509">mRNA transport</keyword>
<protein>
    <recommendedName>
        <fullName evidence="1">Nuclear pore complex protein Nup85</fullName>
    </recommendedName>
</protein>
<dbReference type="PANTHER" id="PTHR43975">
    <property type="entry name" value="ZGC:101858"/>
    <property type="match status" value="1"/>
</dbReference>
<reference evidence="3" key="1">
    <citation type="submission" date="2023-06" db="EMBL/GenBank/DDBJ databases">
        <title>Genomic analysis of the entomopathogenic nematode Steinernema hermaphroditum.</title>
        <authorList>
            <person name="Schwarz E.M."/>
            <person name="Heppert J.K."/>
            <person name="Baniya A."/>
            <person name="Schwartz H.T."/>
            <person name="Tan C.-H."/>
            <person name="Antoshechkin I."/>
            <person name="Sternberg P.W."/>
            <person name="Goodrich-Blair H."/>
            <person name="Dillman A.R."/>
        </authorList>
    </citation>
    <scope>NUCLEOTIDE SEQUENCE</scope>
    <source>
        <strain evidence="3">PS9179</strain>
        <tissue evidence="3">Whole animal</tissue>
    </source>
</reference>
<keyword evidence="1" id="KW-0906">Nuclear pore complex</keyword>
<proteinExistence type="inferred from homology"/>
<dbReference type="EMBL" id="JAUCMV010000002">
    <property type="protein sequence ID" value="KAK0418605.1"/>
    <property type="molecule type" value="Genomic_DNA"/>
</dbReference>
<accession>A0AA39I7N5</accession>
<evidence type="ECO:0000256" key="1">
    <source>
        <dbReference type="RuleBase" id="RU365073"/>
    </source>
</evidence>
<sequence>MSAGKFARKVAIVTGSSSGIGQAVVLLLAQQGANVTVHGLTEEECEETHHLLLEQNISSDRILIVPGNLIDPKVAERLVNETLTKWGQIDVVINNAGCAGKGGVPMDSEENFSFLFDINMKSIIRINNLAIPFLEKTKGAIVNTCSIAAIRNVSVIYIPTYYAMTKAALENYMKYEAPKLAKRGIRMNNIAPGIVATNIYRMPLDECQRKTNESCRRHVPLGRTGTTVEIANAVSFLASEEASYVCGTTLVVDGGLMTSRRLVPISDVQLIMSSGTSMLLTSNVLTLADKKGIVRTEALRQKQNERLANPHYFKLVQESSAVFKILLDEIEDVKHNGNDSQALMGVLDKSSRLYRATLRGAILGVSRSESEEDRKLLLSLRGREIMWGLVELVMFYDEKKEIGGGISRWARMMLTGAAADIAAQVVTDSSRPGVPVQRTPLYWNAVIVHILAFNFDSALTLLNAQKGAQYNREVGKMVIILERIHRLFKGEYRGSEFMKIQKHIYELLNQKFFTGNHNIEFIARLLIGSKEEFKNVCERLVDYWCEAVPFYMVTQMPTGTLNQLVINVEECMEIAKKEGDARQELDLTIRSVVGRDVADAMLRAGQCFGDWWFSAHLGDLIFRIEPVVFYEQFCNANLRDVFVLEYAHSLFEEGRLWKDSLKYIRDVDGGYEFADEYVVALPLDSMTKANEVIDICEEWQLTTLKTVRGNIAMRCLEESMLDYPAAVSWALKSENLEIITKVSNEVLRHAKTEDLSAINRQTSIRDVDKYTTPCPELYFLVLYCKYMSNYEAEMYTAALDDIAFIFDQCPYKPVFMYQPLLQGIISCAEHQGCNLNQNAKGLQHSMMKLETEIIRSVRRVGAEDANRTKDLIEKARKMLSGPLVETDLIDTPDSSSFRSTPTESDSLSNPSYLS</sequence>
<dbReference type="GO" id="GO:0031965">
    <property type="term" value="C:nuclear membrane"/>
    <property type="evidence" value="ECO:0007669"/>
    <property type="project" value="UniProtKB-UniRule"/>
</dbReference>
<keyword evidence="1" id="KW-0539">Nucleus</keyword>
<dbReference type="GO" id="GO:0005643">
    <property type="term" value="C:nuclear pore"/>
    <property type="evidence" value="ECO:0007669"/>
    <property type="project" value="UniProtKB-SubCell"/>
</dbReference>
<dbReference type="FunFam" id="3.40.50.720:FF:000084">
    <property type="entry name" value="Short-chain dehydrogenase reductase"/>
    <property type="match status" value="1"/>
</dbReference>
<name>A0AA39I7N5_9BILA</name>
<comment type="subcellular location">
    <subcellularLocation>
        <location evidence="1">Nucleus</location>
        <location evidence="1">Nuclear pore complex</location>
    </subcellularLocation>
</comment>
<dbReference type="GO" id="GO:0051028">
    <property type="term" value="P:mRNA transport"/>
    <property type="evidence" value="ECO:0007669"/>
    <property type="project" value="UniProtKB-KW"/>
</dbReference>
<dbReference type="PANTHER" id="PTHR43975:SF2">
    <property type="entry name" value="EG:BACR7A4.14 PROTEIN-RELATED"/>
    <property type="match status" value="1"/>
</dbReference>
<organism evidence="3 4">
    <name type="scientific">Steinernema hermaphroditum</name>
    <dbReference type="NCBI Taxonomy" id="289476"/>
    <lineage>
        <taxon>Eukaryota</taxon>
        <taxon>Metazoa</taxon>
        <taxon>Ecdysozoa</taxon>
        <taxon>Nematoda</taxon>
        <taxon>Chromadorea</taxon>
        <taxon>Rhabditida</taxon>
        <taxon>Tylenchina</taxon>
        <taxon>Panagrolaimomorpha</taxon>
        <taxon>Strongyloidoidea</taxon>
        <taxon>Steinernematidae</taxon>
        <taxon>Steinernema</taxon>
    </lineage>
</organism>
<keyword evidence="1" id="KW-0653">Protein transport</keyword>
<comment type="caution">
    <text evidence="3">The sequence shown here is derived from an EMBL/GenBank/DDBJ whole genome shotgun (WGS) entry which is preliminary data.</text>
</comment>
<dbReference type="InterPro" id="IPR002347">
    <property type="entry name" value="SDR_fam"/>
</dbReference>
<dbReference type="AlphaFoldDB" id="A0AA39I7N5"/>
<dbReference type="Proteomes" id="UP001175271">
    <property type="component" value="Unassembled WGS sequence"/>
</dbReference>
<dbReference type="Pfam" id="PF07575">
    <property type="entry name" value="Nucleopor_Nup85"/>
    <property type="match status" value="1"/>
</dbReference>
<dbReference type="PRINTS" id="PR00081">
    <property type="entry name" value="GDHRDH"/>
</dbReference>
<comment type="similarity">
    <text evidence="1">Belongs to the nucleoporin Nup85 family.</text>
</comment>
<dbReference type="SUPFAM" id="SSF51735">
    <property type="entry name" value="NAD(P)-binding Rossmann-fold domains"/>
    <property type="match status" value="1"/>
</dbReference>
<keyword evidence="1" id="KW-0472">Membrane</keyword>
<dbReference type="InterPro" id="IPR011502">
    <property type="entry name" value="Nucleoporin_Nup85"/>
</dbReference>
<feature type="region of interest" description="Disordered" evidence="2">
    <location>
        <begin position="886"/>
        <end position="914"/>
    </location>
</feature>
<keyword evidence="4" id="KW-1185">Reference proteome</keyword>
<dbReference type="Gene3D" id="3.40.50.720">
    <property type="entry name" value="NAD(P)-binding Rossmann-like Domain"/>
    <property type="match status" value="1"/>
</dbReference>
<dbReference type="GO" id="GO:0015031">
    <property type="term" value="P:protein transport"/>
    <property type="evidence" value="ECO:0007669"/>
    <property type="project" value="UniProtKB-KW"/>
</dbReference>
<evidence type="ECO:0000313" key="3">
    <source>
        <dbReference type="EMBL" id="KAK0418605.1"/>
    </source>
</evidence>
<dbReference type="PRINTS" id="PR00080">
    <property type="entry name" value="SDRFAMILY"/>
</dbReference>
<feature type="compositionally biased region" description="Polar residues" evidence="2">
    <location>
        <begin position="892"/>
        <end position="914"/>
    </location>
</feature>
<gene>
    <name evidence="3" type="ORF">QR680_013666</name>
</gene>
<evidence type="ECO:0000256" key="2">
    <source>
        <dbReference type="SAM" id="MobiDB-lite"/>
    </source>
</evidence>
<evidence type="ECO:0000313" key="4">
    <source>
        <dbReference type="Proteomes" id="UP001175271"/>
    </source>
</evidence>